<feature type="region of interest" description="Disordered" evidence="1">
    <location>
        <begin position="67"/>
        <end position="135"/>
    </location>
</feature>
<feature type="compositionally biased region" description="Basic and acidic residues" evidence="1">
    <location>
        <begin position="73"/>
        <end position="89"/>
    </location>
</feature>
<comment type="caution">
    <text evidence="2">The sequence shown here is derived from an EMBL/GenBank/DDBJ whole genome shotgun (WGS) entry which is preliminary data.</text>
</comment>
<dbReference type="Proteomes" id="UP000824120">
    <property type="component" value="Chromosome 6"/>
</dbReference>
<proteinExistence type="predicted"/>
<reference evidence="2 3" key="1">
    <citation type="submission" date="2020-09" db="EMBL/GenBank/DDBJ databases">
        <title>De no assembly of potato wild relative species, Solanum commersonii.</title>
        <authorList>
            <person name="Cho K."/>
        </authorList>
    </citation>
    <scope>NUCLEOTIDE SEQUENCE [LARGE SCALE GENOMIC DNA]</scope>
    <source>
        <strain evidence="2">LZ3.2</strain>
        <tissue evidence="2">Leaf</tissue>
    </source>
</reference>
<evidence type="ECO:0000256" key="1">
    <source>
        <dbReference type="SAM" id="MobiDB-lite"/>
    </source>
</evidence>
<evidence type="ECO:0000313" key="3">
    <source>
        <dbReference type="Proteomes" id="UP000824120"/>
    </source>
</evidence>
<dbReference type="OrthoDB" id="10496913at2759"/>
<evidence type="ECO:0000313" key="2">
    <source>
        <dbReference type="EMBL" id="KAG5599224.1"/>
    </source>
</evidence>
<keyword evidence="3" id="KW-1185">Reference proteome</keyword>
<accession>A0A9J5YHU2</accession>
<feature type="compositionally biased region" description="Low complexity" evidence="1">
    <location>
        <begin position="23"/>
        <end position="40"/>
    </location>
</feature>
<gene>
    <name evidence="2" type="ORF">H5410_030594</name>
</gene>
<feature type="compositionally biased region" description="Polar residues" evidence="1">
    <location>
        <begin position="114"/>
        <end position="127"/>
    </location>
</feature>
<organism evidence="2 3">
    <name type="scientific">Solanum commersonii</name>
    <name type="common">Commerson's wild potato</name>
    <name type="synonym">Commerson's nightshade</name>
    <dbReference type="NCBI Taxonomy" id="4109"/>
    <lineage>
        <taxon>Eukaryota</taxon>
        <taxon>Viridiplantae</taxon>
        <taxon>Streptophyta</taxon>
        <taxon>Embryophyta</taxon>
        <taxon>Tracheophyta</taxon>
        <taxon>Spermatophyta</taxon>
        <taxon>Magnoliopsida</taxon>
        <taxon>eudicotyledons</taxon>
        <taxon>Gunneridae</taxon>
        <taxon>Pentapetalae</taxon>
        <taxon>asterids</taxon>
        <taxon>lamiids</taxon>
        <taxon>Solanales</taxon>
        <taxon>Solanaceae</taxon>
        <taxon>Solanoideae</taxon>
        <taxon>Solaneae</taxon>
        <taxon>Solanum</taxon>
    </lineage>
</organism>
<protein>
    <submittedName>
        <fullName evidence="2">Uncharacterized protein</fullName>
    </submittedName>
</protein>
<dbReference type="EMBL" id="JACXVP010000006">
    <property type="protein sequence ID" value="KAG5599224.1"/>
    <property type="molecule type" value="Genomic_DNA"/>
</dbReference>
<feature type="region of interest" description="Disordered" evidence="1">
    <location>
        <begin position="1"/>
        <end position="44"/>
    </location>
</feature>
<name>A0A9J5YHU2_SOLCO</name>
<dbReference type="AlphaFoldDB" id="A0A9J5YHU2"/>
<sequence length="218" mass="24485">MASTPPVEFPRPPDQLEKMHNPNTSKTQQDSSSDSSYNSSKLRREKVIQIAISKKELDWAKKIISMASSGEIRVQRNGEGDSQSKDLHNTHKSVKSTFPFARNQEAISGRFTGESPQSNYNGETNGNDFAGNLTGAPTNHENEKQREEECLENNNRNVQLRDVQRVPSKLNAETRVNLAEMHNEHRDERLVGRAEVSPVHNVDDEIALNKAGRIESSH</sequence>